<evidence type="ECO:0000313" key="1">
    <source>
        <dbReference type="EMBL" id="MDV6227151.1"/>
    </source>
</evidence>
<accession>A0ABU4ALY2</accession>
<gene>
    <name evidence="1" type="ORF">R2G56_12705</name>
</gene>
<dbReference type="SUPFAM" id="SSF48371">
    <property type="entry name" value="ARM repeat"/>
    <property type="match status" value="1"/>
</dbReference>
<dbReference type="Gene3D" id="1.25.40.290">
    <property type="entry name" value="ARM repeat domains"/>
    <property type="match status" value="1"/>
</dbReference>
<comment type="caution">
    <text evidence="1">The sequence shown here is derived from an EMBL/GenBank/DDBJ whole genome shotgun (WGS) entry which is preliminary data.</text>
</comment>
<organism evidence="1 2">
    <name type="scientific">Nitratireductor aquimarinus</name>
    <dbReference type="NCBI Taxonomy" id="889300"/>
    <lineage>
        <taxon>Bacteria</taxon>
        <taxon>Pseudomonadati</taxon>
        <taxon>Pseudomonadota</taxon>
        <taxon>Alphaproteobacteria</taxon>
        <taxon>Hyphomicrobiales</taxon>
        <taxon>Phyllobacteriaceae</taxon>
        <taxon>Nitratireductor</taxon>
    </lineage>
</organism>
<proteinExistence type="predicted"/>
<dbReference type="EMBL" id="JAWLIP010000005">
    <property type="protein sequence ID" value="MDV6227151.1"/>
    <property type="molecule type" value="Genomic_DNA"/>
</dbReference>
<dbReference type="Proteomes" id="UP001185659">
    <property type="component" value="Unassembled WGS sequence"/>
</dbReference>
<sequence>MSATKPAGRGVRDISPDRLARLNAGEVEAATLTECLAVDFAVLMGNVLPEIGADALAEMKQSAAQGISRRMALAAQLIRQELGDTVLDRLGQHPSDTVRGWACFMVGAAQMPLHDRLAAIRPYADDRHFGVREWSWMAVRPHLAAELESAIAMLAAWTAAPSERVRRFASEALRPRGVWCTHIGALKTQPQLGLPVLEPLRADPSGYVQDSVGNWLNDAGKDQPDWVQALCARWSAESPTPATARICKRALRSIKPDLQR</sequence>
<evidence type="ECO:0000313" key="2">
    <source>
        <dbReference type="Proteomes" id="UP001185659"/>
    </source>
</evidence>
<dbReference type="InterPro" id="IPR016024">
    <property type="entry name" value="ARM-type_fold"/>
</dbReference>
<protein>
    <submittedName>
        <fullName evidence="1">DNA alkylation repair protein</fullName>
    </submittedName>
</protein>
<name>A0ABU4ALY2_9HYPH</name>
<dbReference type="InterPro" id="IPR014825">
    <property type="entry name" value="DNA_alkylation"/>
</dbReference>
<dbReference type="Pfam" id="PF08713">
    <property type="entry name" value="DNA_alkylation"/>
    <property type="match status" value="1"/>
</dbReference>
<reference evidence="1 2" key="1">
    <citation type="submission" date="2023-10" db="EMBL/GenBank/DDBJ databases">
        <authorList>
            <person name="Venkata Ramana C."/>
            <person name="Sasikala C."/>
            <person name="Dhurka M."/>
        </authorList>
    </citation>
    <scope>NUCLEOTIDE SEQUENCE [LARGE SCALE GENOMIC DNA]</scope>
    <source>
        <strain evidence="1 2">KCTC 32151</strain>
    </source>
</reference>
<keyword evidence="2" id="KW-1185">Reference proteome</keyword>
<dbReference type="RefSeq" id="WP_317561504.1">
    <property type="nucleotide sequence ID" value="NZ_JAWLIP010000005.1"/>
</dbReference>